<evidence type="ECO:0000313" key="1">
    <source>
        <dbReference type="EMBL" id="SOH92329.1"/>
    </source>
</evidence>
<organism evidence="1 2">
    <name type="scientific">Pontivivens marinum</name>
    <dbReference type="NCBI Taxonomy" id="1690039"/>
    <lineage>
        <taxon>Bacteria</taxon>
        <taxon>Pseudomonadati</taxon>
        <taxon>Pseudomonadota</taxon>
        <taxon>Alphaproteobacteria</taxon>
        <taxon>Rhodobacterales</taxon>
        <taxon>Paracoccaceae</taxon>
        <taxon>Pontivivens</taxon>
    </lineage>
</organism>
<evidence type="ECO:0000313" key="2">
    <source>
        <dbReference type="Proteomes" id="UP000220034"/>
    </source>
</evidence>
<sequence>MNKAAAEALAAEVLGWLAQDDERLMAFLGMTGADIGDLRTRSTDPDFLGFLVDFLLQDEAALIEFCDRTNRSYDAPQRARMMLPGGDLPNWT</sequence>
<reference evidence="2" key="1">
    <citation type="submission" date="2017-09" db="EMBL/GenBank/DDBJ databases">
        <authorList>
            <person name="Varghese N."/>
            <person name="Submissions S."/>
        </authorList>
    </citation>
    <scope>NUCLEOTIDE SEQUENCE [LARGE SCALE GENOMIC DNA]</scope>
    <source>
        <strain evidence="2">C7</strain>
    </source>
</reference>
<name>A0A2C9CPP0_9RHOB</name>
<dbReference type="Proteomes" id="UP000220034">
    <property type="component" value="Unassembled WGS sequence"/>
</dbReference>
<dbReference type="InterPro" id="IPR021955">
    <property type="entry name" value="DUF3572"/>
</dbReference>
<proteinExistence type="predicted"/>
<evidence type="ECO:0008006" key="3">
    <source>
        <dbReference type="Google" id="ProtNLM"/>
    </source>
</evidence>
<dbReference type="AlphaFoldDB" id="A0A2C9CPP0"/>
<dbReference type="EMBL" id="OCTN01000001">
    <property type="protein sequence ID" value="SOH92329.1"/>
    <property type="molecule type" value="Genomic_DNA"/>
</dbReference>
<dbReference type="Pfam" id="PF12096">
    <property type="entry name" value="DUF3572"/>
    <property type="match status" value="1"/>
</dbReference>
<accession>A0A2C9CPP0</accession>
<protein>
    <recommendedName>
        <fullName evidence="3">DUF3572 domain-containing protein</fullName>
    </recommendedName>
</protein>
<dbReference type="OrthoDB" id="7356934at2"/>
<keyword evidence="2" id="KW-1185">Reference proteome</keyword>
<dbReference type="RefSeq" id="WP_097927918.1">
    <property type="nucleotide sequence ID" value="NZ_OCTN01000001.1"/>
</dbReference>
<gene>
    <name evidence="1" type="ORF">SAMN06273572_101171</name>
</gene>